<dbReference type="AlphaFoldDB" id="A0A557PFN1"/>
<dbReference type="InterPro" id="IPR025391">
    <property type="entry name" value="DUF4123"/>
</dbReference>
<dbReference type="EMBL" id="VMKJ01000002">
    <property type="protein sequence ID" value="TVO39451.1"/>
    <property type="molecule type" value="Genomic_DNA"/>
</dbReference>
<comment type="caution">
    <text evidence="2">The sequence shown here is derived from an EMBL/GenBank/DDBJ whole genome shotgun (WGS) entry which is preliminary data.</text>
</comment>
<name>A0A557PFN1_9VIBR</name>
<sequence>MVSIPLSDWLHQQTELNKTVYAIVDPQSAHQPHVAFCQCDGQDGAPLLSPRELSNAPDGPWLLPANTAFMQWWQQDEHASSGILIATDFTYDEVRAHFASLFQAALFGEVVFFPFYKPVYLGDMLPRLEQEELTILLDKHSVLLKHQQKWQAYQAPRTPVNRTELRQIQTAPWWVIKSHHLDNAPNMPLLSVNVESWMWQHQPKLMQMRQQQNKPDFKAEFQRYYSLEEEAQPFIYKVLKSAVTASFGVDFASSRQMSEILKDTENDEMLYGLKYTFTKIQGYPHVT</sequence>
<dbReference type="Pfam" id="PF13503">
    <property type="entry name" value="DUF4123"/>
    <property type="match status" value="1"/>
</dbReference>
<evidence type="ECO:0000259" key="1">
    <source>
        <dbReference type="Pfam" id="PF13503"/>
    </source>
</evidence>
<gene>
    <name evidence="2" type="ORF">FOF44_02365</name>
</gene>
<feature type="domain" description="DUF4123" evidence="1">
    <location>
        <begin position="20"/>
        <end position="133"/>
    </location>
</feature>
<protein>
    <submittedName>
        <fullName evidence="2">DUF4123 domain-containing protein</fullName>
    </submittedName>
</protein>
<reference evidence="2 3" key="1">
    <citation type="submission" date="2019-07" db="EMBL/GenBank/DDBJ databases">
        <title>The draft genome sequence of Vibrio algivorus M1486.</title>
        <authorList>
            <person name="Meng X."/>
        </authorList>
    </citation>
    <scope>NUCLEOTIDE SEQUENCE [LARGE SCALE GENOMIC DNA]</scope>
    <source>
        <strain evidence="2 3">M1486</strain>
    </source>
</reference>
<proteinExistence type="predicted"/>
<dbReference type="Proteomes" id="UP000319828">
    <property type="component" value="Unassembled WGS sequence"/>
</dbReference>
<evidence type="ECO:0000313" key="3">
    <source>
        <dbReference type="Proteomes" id="UP000319828"/>
    </source>
</evidence>
<dbReference type="OrthoDB" id="5906487at2"/>
<dbReference type="RefSeq" id="WP_144387365.1">
    <property type="nucleotide sequence ID" value="NZ_CANNCB010000001.1"/>
</dbReference>
<accession>A0A557PFN1</accession>
<evidence type="ECO:0000313" key="2">
    <source>
        <dbReference type="EMBL" id="TVO39451.1"/>
    </source>
</evidence>
<organism evidence="2 3">
    <name type="scientific">Vibrio algivorus</name>
    <dbReference type="NCBI Taxonomy" id="1667024"/>
    <lineage>
        <taxon>Bacteria</taxon>
        <taxon>Pseudomonadati</taxon>
        <taxon>Pseudomonadota</taxon>
        <taxon>Gammaproteobacteria</taxon>
        <taxon>Vibrionales</taxon>
        <taxon>Vibrionaceae</taxon>
        <taxon>Vibrio</taxon>
    </lineage>
</organism>